<dbReference type="SUPFAM" id="SSF46785">
    <property type="entry name" value="Winged helix' DNA-binding domain"/>
    <property type="match status" value="1"/>
</dbReference>
<dbReference type="Pfam" id="PF03551">
    <property type="entry name" value="PadR"/>
    <property type="match status" value="1"/>
</dbReference>
<dbReference type="EMBL" id="QOUW02000007">
    <property type="protein sequence ID" value="RIW17908.1"/>
    <property type="molecule type" value="Genomic_DNA"/>
</dbReference>
<accession>A0A8B3DTR0</accession>
<dbReference type="RefSeq" id="WP_114091696.1">
    <property type="nucleotide sequence ID" value="NZ_QOUW02000007.1"/>
</dbReference>
<feature type="domain" description="Transcription regulator PadR N-terminal" evidence="1">
    <location>
        <begin position="16"/>
        <end position="88"/>
    </location>
</feature>
<dbReference type="Gene3D" id="1.10.10.10">
    <property type="entry name" value="Winged helix-like DNA-binding domain superfamily/Winged helix DNA-binding domain"/>
    <property type="match status" value="1"/>
</dbReference>
<dbReference type="InterPro" id="IPR036390">
    <property type="entry name" value="WH_DNA-bd_sf"/>
</dbReference>
<dbReference type="AlphaFoldDB" id="A0A8B3DTR0"/>
<dbReference type="InterPro" id="IPR005149">
    <property type="entry name" value="Tscrpt_reg_PadR_N"/>
</dbReference>
<protein>
    <submittedName>
        <fullName evidence="2">PadR family transcriptional regulator</fullName>
    </submittedName>
</protein>
<dbReference type="PANTHER" id="PTHR43252">
    <property type="entry name" value="TRANSCRIPTIONAL REGULATOR YQJI"/>
    <property type="match status" value="1"/>
</dbReference>
<evidence type="ECO:0000259" key="1">
    <source>
        <dbReference type="Pfam" id="PF03551"/>
    </source>
</evidence>
<name>A0A8B3DTR0_VIBHA</name>
<proteinExistence type="predicted"/>
<dbReference type="PANTHER" id="PTHR43252:SF4">
    <property type="entry name" value="TRANSCRIPTIONAL REGULATORY PROTEIN"/>
    <property type="match status" value="1"/>
</dbReference>
<dbReference type="InterPro" id="IPR036388">
    <property type="entry name" value="WH-like_DNA-bd_sf"/>
</dbReference>
<evidence type="ECO:0000313" key="2">
    <source>
        <dbReference type="EMBL" id="RIW17908.1"/>
    </source>
</evidence>
<evidence type="ECO:0000313" key="3">
    <source>
        <dbReference type="Proteomes" id="UP000253437"/>
    </source>
</evidence>
<gene>
    <name evidence="2" type="ORF">DS957_003845</name>
</gene>
<dbReference type="Proteomes" id="UP000253437">
    <property type="component" value="Unassembled WGS sequence"/>
</dbReference>
<comment type="caution">
    <text evidence="2">The sequence shown here is derived from an EMBL/GenBank/DDBJ whole genome shotgun (WGS) entry which is preliminary data.</text>
</comment>
<organism evidence="2 3">
    <name type="scientific">Vibrio harveyi</name>
    <name type="common">Beneckea harveyi</name>
    <dbReference type="NCBI Taxonomy" id="669"/>
    <lineage>
        <taxon>Bacteria</taxon>
        <taxon>Pseudomonadati</taxon>
        <taxon>Pseudomonadota</taxon>
        <taxon>Gammaproteobacteria</taxon>
        <taxon>Vibrionales</taxon>
        <taxon>Vibrionaceae</taxon>
        <taxon>Vibrio</taxon>
    </lineage>
</organism>
<reference evidence="2 3" key="1">
    <citation type="submission" date="2018-08" db="EMBL/GenBank/DDBJ databases">
        <title>Vibrio harveyi strains pathogenic to white snook Centropomus viridis Lockington (1877) and potential probiotic bacteria.</title>
        <authorList>
            <person name="Soto-Rodriguez S."/>
            <person name="Gomez-Gil B."/>
            <person name="Lozano-Olvera R."/>
        </authorList>
    </citation>
    <scope>NUCLEOTIDE SEQUENCE [LARGE SCALE GENOMIC DNA]</scope>
    <source>
        <strain evidence="2 3">CAIM 1508</strain>
    </source>
</reference>
<sequence length="170" mass="19383">MSKQHPVAINTLDQAILTEIEKSPLTGYSLTKILPINTGWAASHQQIYRQCDKLEQRGFIEYREIPNDGKPDAKEYRLTEDGKEVLRELVEEEQFKLETFRNKSTVMLAAGSVSYFVAAIDVLSNAIQTIRTKLEVIECPIQRMNLELELDHKKADLSFADRAKDLLCAK</sequence>